<dbReference type="InterPro" id="IPR004474">
    <property type="entry name" value="LytR_CpsA_psr"/>
</dbReference>
<dbReference type="PANTHER" id="PTHR33392">
    <property type="entry name" value="POLYISOPRENYL-TEICHOIC ACID--PEPTIDOGLYCAN TEICHOIC ACID TRANSFERASE TAGU"/>
    <property type="match status" value="1"/>
</dbReference>
<dbReference type="NCBIfam" id="TIGR00350">
    <property type="entry name" value="lytR_cpsA_psr"/>
    <property type="match status" value="1"/>
</dbReference>
<dbReference type="PANTHER" id="PTHR33392:SF6">
    <property type="entry name" value="POLYISOPRENYL-TEICHOIC ACID--PEPTIDOGLYCAN TEICHOIC ACID TRANSFERASE TAGU"/>
    <property type="match status" value="1"/>
</dbReference>
<name>A0A4V1G4B3_9BACL</name>
<dbReference type="InterPro" id="IPR050922">
    <property type="entry name" value="LytR/CpsA/Psr_CW_biosynth"/>
</dbReference>
<dbReference type="Pfam" id="PF03816">
    <property type="entry name" value="LytR_cpsA_psr"/>
    <property type="match status" value="1"/>
</dbReference>
<dbReference type="Proteomes" id="UP000300879">
    <property type="component" value="Chromosome"/>
</dbReference>
<dbReference type="Gene3D" id="3.40.630.190">
    <property type="entry name" value="LCP protein"/>
    <property type="match status" value="1"/>
</dbReference>
<dbReference type="KEGG" id="palo:E6C60_3383"/>
<proteinExistence type="inferred from homology"/>
<comment type="similarity">
    <text evidence="1">Belongs to the LytR/CpsA/Psr (LCP) family.</text>
</comment>
<dbReference type="EMBL" id="CP040396">
    <property type="protein sequence ID" value="QCT04094.1"/>
    <property type="molecule type" value="Genomic_DNA"/>
</dbReference>
<evidence type="ECO:0000256" key="1">
    <source>
        <dbReference type="ARBA" id="ARBA00006068"/>
    </source>
</evidence>
<accession>A0A4V1G4B3</accession>
<gene>
    <name evidence="3" type="ORF">E6C60_3383</name>
</gene>
<evidence type="ECO:0000313" key="3">
    <source>
        <dbReference type="EMBL" id="QCT04094.1"/>
    </source>
</evidence>
<dbReference type="AlphaFoldDB" id="A0A4V1G4B3"/>
<evidence type="ECO:0000259" key="2">
    <source>
        <dbReference type="Pfam" id="PF03816"/>
    </source>
</evidence>
<keyword evidence="4" id="KW-1185">Reference proteome</keyword>
<evidence type="ECO:0000313" key="4">
    <source>
        <dbReference type="Proteomes" id="UP000300879"/>
    </source>
</evidence>
<reference evidence="3 4" key="1">
    <citation type="submission" date="2019-05" db="EMBL/GenBank/DDBJ databases">
        <authorList>
            <person name="Chen C."/>
        </authorList>
    </citation>
    <scope>NUCLEOTIDE SEQUENCE [LARGE SCALE GENOMIC DNA]</scope>
    <source>
        <strain evidence="3 4">HB172198</strain>
    </source>
</reference>
<feature type="domain" description="Cell envelope-related transcriptional attenuator" evidence="2">
    <location>
        <begin position="109"/>
        <end position="251"/>
    </location>
</feature>
<organism evidence="3 4">
    <name type="scientific">Paenibacillus algicola</name>
    <dbReference type="NCBI Taxonomy" id="2565926"/>
    <lineage>
        <taxon>Bacteria</taxon>
        <taxon>Bacillati</taxon>
        <taxon>Bacillota</taxon>
        <taxon>Bacilli</taxon>
        <taxon>Bacillales</taxon>
        <taxon>Paenibacillaceae</taxon>
        <taxon>Paenibacillus</taxon>
    </lineage>
</organism>
<sequence>MKITTLVLGALLLGTGIYAYSMYHSVKKTADEMFEERTPLPPTVLQTEPVSKGNKPKATQSDMAAVIDTEAISIRAGESVPAIQANLDQKEPFTVLVMGVDEREHDRGRSDAMILLSVNPARESILMFNIPRDTRTAIAGHGTVDKINHAYAFGGVDMSVRTVELFLQVPVHFYVKVNMEGFARIIDTLGGVRVQNTMAFDYGGYHFTQGSIELTGDQALAYSRMRFEDPRGDLGRNTRQRQIVDGVLQKSLQMSTVFSLNELLEGIGSSVRTDITFEEMKILMTKYRKNLHGTKQIEIQGSGATIGGIWYYIVEAKERQRIRSILVEHMQPPQ</sequence>
<protein>
    <submittedName>
        <fullName evidence="3">Transcriptional regulator LytR</fullName>
    </submittedName>
</protein>